<dbReference type="AlphaFoldDB" id="A0AAV0P6C6"/>
<organism evidence="1 2">
    <name type="scientific">Linum tenue</name>
    <dbReference type="NCBI Taxonomy" id="586396"/>
    <lineage>
        <taxon>Eukaryota</taxon>
        <taxon>Viridiplantae</taxon>
        <taxon>Streptophyta</taxon>
        <taxon>Embryophyta</taxon>
        <taxon>Tracheophyta</taxon>
        <taxon>Spermatophyta</taxon>
        <taxon>Magnoliopsida</taxon>
        <taxon>eudicotyledons</taxon>
        <taxon>Gunneridae</taxon>
        <taxon>Pentapetalae</taxon>
        <taxon>rosids</taxon>
        <taxon>fabids</taxon>
        <taxon>Malpighiales</taxon>
        <taxon>Linaceae</taxon>
        <taxon>Linum</taxon>
    </lineage>
</organism>
<sequence>MRGYNNVLDLNMPVLWEFFKL</sequence>
<evidence type="ECO:0000313" key="2">
    <source>
        <dbReference type="Proteomes" id="UP001154282"/>
    </source>
</evidence>
<protein>
    <submittedName>
        <fullName evidence="1">Uncharacterized protein</fullName>
    </submittedName>
</protein>
<proteinExistence type="predicted"/>
<accession>A0AAV0P6C6</accession>
<keyword evidence="2" id="KW-1185">Reference proteome</keyword>
<reference evidence="1" key="1">
    <citation type="submission" date="2022-08" db="EMBL/GenBank/DDBJ databases">
        <authorList>
            <person name="Gutierrez-Valencia J."/>
        </authorList>
    </citation>
    <scope>NUCLEOTIDE SEQUENCE</scope>
</reference>
<comment type="caution">
    <text evidence="1">The sequence shown here is derived from an EMBL/GenBank/DDBJ whole genome shotgun (WGS) entry which is preliminary data.</text>
</comment>
<name>A0AAV0P6C6_9ROSI</name>
<dbReference type="EMBL" id="CAMGYJ010000008">
    <property type="protein sequence ID" value="CAI0465891.1"/>
    <property type="molecule type" value="Genomic_DNA"/>
</dbReference>
<gene>
    <name evidence="1" type="ORF">LITE_LOCUS36785</name>
</gene>
<evidence type="ECO:0000313" key="1">
    <source>
        <dbReference type="EMBL" id="CAI0465891.1"/>
    </source>
</evidence>
<dbReference type="Proteomes" id="UP001154282">
    <property type="component" value="Unassembled WGS sequence"/>
</dbReference>